<dbReference type="Pfam" id="PF01641">
    <property type="entry name" value="SelR"/>
    <property type="match status" value="1"/>
</dbReference>
<evidence type="ECO:0000256" key="3">
    <source>
        <dbReference type="HAMAP-Rule" id="MF_01400"/>
    </source>
</evidence>
<comment type="catalytic activity">
    <reaction evidence="2 3">
        <text>L-methionyl-[protein] + [thioredoxin]-disulfide + H2O = L-methionyl-(R)-S-oxide-[protein] + [thioredoxin]-dithiol</text>
        <dbReference type="Rhea" id="RHEA:24164"/>
        <dbReference type="Rhea" id="RHEA-COMP:10698"/>
        <dbReference type="Rhea" id="RHEA-COMP:10700"/>
        <dbReference type="Rhea" id="RHEA-COMP:12313"/>
        <dbReference type="Rhea" id="RHEA-COMP:12314"/>
        <dbReference type="ChEBI" id="CHEBI:15377"/>
        <dbReference type="ChEBI" id="CHEBI:16044"/>
        <dbReference type="ChEBI" id="CHEBI:29950"/>
        <dbReference type="ChEBI" id="CHEBI:45764"/>
        <dbReference type="ChEBI" id="CHEBI:50058"/>
        <dbReference type="EC" id="1.8.4.12"/>
    </reaction>
</comment>
<comment type="caution">
    <text evidence="3">Lacks conserved residue(s) required for the propagation of feature annotation.</text>
</comment>
<dbReference type="SUPFAM" id="SSF51316">
    <property type="entry name" value="Mss4-like"/>
    <property type="match status" value="1"/>
</dbReference>
<proteinExistence type="inferred from homology"/>
<dbReference type="PANTHER" id="PTHR10173">
    <property type="entry name" value="METHIONINE SULFOXIDE REDUCTASE"/>
    <property type="match status" value="1"/>
</dbReference>
<dbReference type="GO" id="GO:0006979">
    <property type="term" value="P:response to oxidative stress"/>
    <property type="evidence" value="ECO:0007669"/>
    <property type="project" value="InterPro"/>
</dbReference>
<keyword evidence="1 3" id="KW-0560">Oxidoreductase</keyword>
<dbReference type="OrthoDB" id="9785497at2"/>
<dbReference type="AlphaFoldDB" id="A0A5B8M6B4"/>
<feature type="active site" description="Nucleophile" evidence="3">
    <location>
        <position position="119"/>
    </location>
</feature>
<dbReference type="FunFam" id="2.170.150.20:FF:000003">
    <property type="entry name" value="Peptide methionine sulfoxide reductase MsrB"/>
    <property type="match status" value="1"/>
</dbReference>
<dbReference type="GO" id="GO:0005737">
    <property type="term" value="C:cytoplasm"/>
    <property type="evidence" value="ECO:0007669"/>
    <property type="project" value="TreeGrafter"/>
</dbReference>
<dbReference type="RefSeq" id="WP_146321880.1">
    <property type="nucleotide sequence ID" value="NZ_CP042305.1"/>
</dbReference>
<dbReference type="Proteomes" id="UP000320216">
    <property type="component" value="Chromosome"/>
</dbReference>
<protein>
    <recommendedName>
        <fullName evidence="3">Peptide methionine sulfoxide reductase MsrB</fullName>
        <ecNumber evidence="3">1.8.4.12</ecNumber>
    </recommendedName>
    <alternativeName>
        <fullName evidence="3">Peptide-methionine (R)-S-oxide reductase</fullName>
    </alternativeName>
</protein>
<dbReference type="InterPro" id="IPR002579">
    <property type="entry name" value="Met_Sox_Rdtase_MsrB_dom"/>
</dbReference>
<comment type="similarity">
    <text evidence="3">Belongs to the MsrB Met sulfoxide reductase family.</text>
</comment>
<gene>
    <name evidence="3 5" type="primary">msrB</name>
    <name evidence="5" type="ORF">FPZ11_14655</name>
</gene>
<evidence type="ECO:0000256" key="2">
    <source>
        <dbReference type="ARBA" id="ARBA00048488"/>
    </source>
</evidence>
<dbReference type="NCBIfam" id="TIGR00357">
    <property type="entry name" value="peptide-methionine (R)-S-oxide reductase MsrB"/>
    <property type="match status" value="1"/>
</dbReference>
<feature type="domain" description="MsrB" evidence="4">
    <location>
        <begin position="7"/>
        <end position="130"/>
    </location>
</feature>
<dbReference type="PROSITE" id="PS51790">
    <property type="entry name" value="MSRB"/>
    <property type="match status" value="1"/>
</dbReference>
<evidence type="ECO:0000259" key="4">
    <source>
        <dbReference type="PROSITE" id="PS51790"/>
    </source>
</evidence>
<dbReference type="PANTHER" id="PTHR10173:SF59">
    <property type="entry name" value="PEPTIDE METHIONINE SULFOXIDE REDUCTASE MSRA_MSRB"/>
    <property type="match status" value="1"/>
</dbReference>
<evidence type="ECO:0000256" key="1">
    <source>
        <dbReference type="ARBA" id="ARBA00023002"/>
    </source>
</evidence>
<reference evidence="5 6" key="1">
    <citation type="submission" date="2019-07" db="EMBL/GenBank/DDBJ databases">
        <title>Full genome sequence of Humibacter sp. WJ7-1.</title>
        <authorList>
            <person name="Im W.-T."/>
        </authorList>
    </citation>
    <scope>NUCLEOTIDE SEQUENCE [LARGE SCALE GENOMIC DNA]</scope>
    <source>
        <strain evidence="5 6">WJ7-1</strain>
    </source>
</reference>
<evidence type="ECO:0000313" key="6">
    <source>
        <dbReference type="Proteomes" id="UP000320216"/>
    </source>
</evidence>
<dbReference type="Gene3D" id="2.170.150.20">
    <property type="entry name" value="Peptide methionine sulfoxide reductase"/>
    <property type="match status" value="1"/>
</dbReference>
<evidence type="ECO:0000313" key="5">
    <source>
        <dbReference type="EMBL" id="QDZ15846.1"/>
    </source>
</evidence>
<sequence length="149" mass="16317">MSNYRKNEAALARLTKKQYDVTQNAATERAFTGEFWNNHDAGLYVDVVSGEPLFASTTKYDSGCGWPSFTAPLEPANIVENTDRAFGMVRTEVRSKHADSHLGHVFDDGPVEAGGLRYCINSAALRFVPLADLEKEGYGEYAALFATAS</sequence>
<accession>A0A5B8M6B4</accession>
<dbReference type="GO" id="GO:0033743">
    <property type="term" value="F:peptide-methionine (R)-S-oxide reductase activity"/>
    <property type="evidence" value="ECO:0007669"/>
    <property type="project" value="UniProtKB-UniRule"/>
</dbReference>
<name>A0A5B8M6B4_9MICO</name>
<dbReference type="HAMAP" id="MF_01400">
    <property type="entry name" value="MsrB"/>
    <property type="match status" value="1"/>
</dbReference>
<dbReference type="InterPro" id="IPR028427">
    <property type="entry name" value="Met_Sox_Rdtase_MsrB"/>
</dbReference>
<keyword evidence="6" id="KW-1185">Reference proteome</keyword>
<dbReference type="EMBL" id="CP042305">
    <property type="protein sequence ID" value="QDZ15846.1"/>
    <property type="molecule type" value="Genomic_DNA"/>
</dbReference>
<dbReference type="KEGG" id="huw:FPZ11_14655"/>
<organism evidence="5 6">
    <name type="scientific">Humibacter ginsenosidimutans</name>
    <dbReference type="NCBI Taxonomy" id="2599293"/>
    <lineage>
        <taxon>Bacteria</taxon>
        <taxon>Bacillati</taxon>
        <taxon>Actinomycetota</taxon>
        <taxon>Actinomycetes</taxon>
        <taxon>Micrococcales</taxon>
        <taxon>Microbacteriaceae</taxon>
        <taxon>Humibacter</taxon>
    </lineage>
</organism>
<dbReference type="GO" id="GO:0030091">
    <property type="term" value="P:protein repair"/>
    <property type="evidence" value="ECO:0007669"/>
    <property type="project" value="InterPro"/>
</dbReference>
<dbReference type="InterPro" id="IPR011057">
    <property type="entry name" value="Mss4-like_sf"/>
</dbReference>
<dbReference type="EC" id="1.8.4.12" evidence="3"/>